<evidence type="ECO:0000256" key="3">
    <source>
        <dbReference type="ARBA" id="ARBA00011165"/>
    </source>
</evidence>
<dbReference type="GO" id="GO:0000272">
    <property type="term" value="P:polysaccharide catabolic process"/>
    <property type="evidence" value="ECO:0007669"/>
    <property type="project" value="TreeGrafter"/>
</dbReference>
<evidence type="ECO:0000259" key="8">
    <source>
        <dbReference type="SMART" id="SM00813"/>
    </source>
</evidence>
<organism evidence="9">
    <name type="scientific">candidate division TA06 bacterium ADurb.Bin131</name>
    <dbReference type="NCBI Taxonomy" id="1852827"/>
    <lineage>
        <taxon>Bacteria</taxon>
        <taxon>Bacteria division TA06</taxon>
    </lineage>
</organism>
<dbReference type="PANTHER" id="PTHR43576">
    <property type="entry name" value="ALPHA-L-ARABINOFURANOSIDASE C-RELATED"/>
    <property type="match status" value="1"/>
</dbReference>
<proteinExistence type="inferred from homology"/>
<evidence type="ECO:0000256" key="4">
    <source>
        <dbReference type="ARBA" id="ARBA00012670"/>
    </source>
</evidence>
<evidence type="ECO:0000256" key="7">
    <source>
        <dbReference type="ARBA" id="ARBA00023295"/>
    </source>
</evidence>
<comment type="similarity">
    <text evidence="2">Belongs to the glycosyl hydrolase 51 family.</text>
</comment>
<comment type="catalytic activity">
    <reaction evidence="1">
        <text>Hydrolysis of terminal non-reducing alpha-L-arabinofuranoside residues in alpha-L-arabinosides.</text>
        <dbReference type="EC" id="3.2.1.55"/>
    </reaction>
</comment>
<evidence type="ECO:0000256" key="5">
    <source>
        <dbReference type="ARBA" id="ARBA00022801"/>
    </source>
</evidence>
<gene>
    <name evidence="9" type="primary">abfA_2</name>
    <name evidence="9" type="ORF">BWX89_01119</name>
</gene>
<name>A0A1V6C7Z5_UNCT6</name>
<dbReference type="Gene3D" id="3.20.20.80">
    <property type="entry name" value="Glycosidases"/>
    <property type="match status" value="1"/>
</dbReference>
<dbReference type="InterPro" id="IPR013780">
    <property type="entry name" value="Glyco_hydro_b"/>
</dbReference>
<dbReference type="GO" id="GO:0046373">
    <property type="term" value="P:L-arabinose metabolic process"/>
    <property type="evidence" value="ECO:0007669"/>
    <property type="project" value="InterPro"/>
</dbReference>
<comment type="subunit">
    <text evidence="3">Homohexamer; trimer of dimers.</text>
</comment>
<evidence type="ECO:0000256" key="2">
    <source>
        <dbReference type="ARBA" id="ARBA00007186"/>
    </source>
</evidence>
<dbReference type="SMART" id="SM00813">
    <property type="entry name" value="Alpha-L-AF_C"/>
    <property type="match status" value="1"/>
</dbReference>
<dbReference type="Proteomes" id="UP000485562">
    <property type="component" value="Unassembled WGS sequence"/>
</dbReference>
<dbReference type="EC" id="3.2.1.55" evidence="4"/>
<evidence type="ECO:0000256" key="1">
    <source>
        <dbReference type="ARBA" id="ARBA00001462"/>
    </source>
</evidence>
<dbReference type="SUPFAM" id="SSF51445">
    <property type="entry name" value="(Trans)glycosidases"/>
    <property type="match status" value="1"/>
</dbReference>
<dbReference type="Pfam" id="PF06964">
    <property type="entry name" value="Alpha-L-AF_C"/>
    <property type="match status" value="1"/>
</dbReference>
<keyword evidence="7 9" id="KW-0326">Glycosidase</keyword>
<keyword evidence="6" id="KW-0119">Carbohydrate metabolism</keyword>
<dbReference type="Pfam" id="PF22848">
    <property type="entry name" value="ASD1_dom"/>
    <property type="match status" value="1"/>
</dbReference>
<dbReference type="InterPro" id="IPR017853">
    <property type="entry name" value="GH"/>
</dbReference>
<dbReference type="Gene3D" id="2.60.40.1180">
    <property type="entry name" value="Golgi alpha-mannosidase II"/>
    <property type="match status" value="1"/>
</dbReference>
<sequence length="483" mass="55428">MDEKIQVYLNKKIGNINRNIYGHFIEHLGRCIYGGIYEEGSPLSDENGFRKDVLDAIKRIRVPVLRWPGGNFASNYHWEDGIGEKEKRPRRFDTAWSAIETNHFGTHEFIKYCQIAGAEPYICLNLGTGTLDESLAWVEYCNSNRDTHFVNMRKQNGCDEPFRVKYWGIGNEIYGKWQHGYCSAAEYGEKAREFSQFIKKIDPDIKTIAVGANNPDWDLEVLKRCGHIVDYISIHIYLNPDKDNFYDIVAASSYIEERLKLLKSVIDVAGSFLSFDKEIQIAFDEWNIWRKASVETQMEEPYNLADSIFACGVFNSMHRLCNSVTMANLAQLVNVLGAISTSKDDILLTPIYWAFYLYSNYMADTFIESVVDSENFSTDFLNLKNIPYIDASATIDEKNKILCLAVINRHKDNNIQAKIDAFGGKISGNARIFELNGKTPFSFNTFEEKQNVRVIEKKPLTVDNRFSYVFPAHSTTVIQVKYE</sequence>
<evidence type="ECO:0000256" key="6">
    <source>
        <dbReference type="ARBA" id="ARBA00023277"/>
    </source>
</evidence>
<reference evidence="9" key="1">
    <citation type="submission" date="2017-02" db="EMBL/GenBank/DDBJ databases">
        <title>Delving into the versatile metabolic prowess of the omnipresent phylum Bacteroidetes.</title>
        <authorList>
            <person name="Nobu M.K."/>
            <person name="Mei R."/>
            <person name="Narihiro T."/>
            <person name="Kuroda K."/>
            <person name="Liu W.-T."/>
        </authorList>
    </citation>
    <scope>NUCLEOTIDE SEQUENCE</scope>
    <source>
        <strain evidence="9">ADurb.Bin131</strain>
    </source>
</reference>
<comment type="caution">
    <text evidence="9">The sequence shown here is derived from an EMBL/GenBank/DDBJ whole genome shotgun (WGS) entry which is preliminary data.</text>
</comment>
<dbReference type="AlphaFoldDB" id="A0A1V6C7Z5"/>
<dbReference type="InterPro" id="IPR055235">
    <property type="entry name" value="ASD1_cat"/>
</dbReference>
<accession>A0A1V6C7Z5</accession>
<evidence type="ECO:0000313" key="9">
    <source>
        <dbReference type="EMBL" id="OQB73037.1"/>
    </source>
</evidence>
<dbReference type="InterPro" id="IPR010720">
    <property type="entry name" value="Alpha-L-AF_C"/>
</dbReference>
<dbReference type="SUPFAM" id="SSF51011">
    <property type="entry name" value="Glycosyl hydrolase domain"/>
    <property type="match status" value="1"/>
</dbReference>
<dbReference type="EMBL" id="MWDQ01000102">
    <property type="protein sequence ID" value="OQB73037.1"/>
    <property type="molecule type" value="Genomic_DNA"/>
</dbReference>
<dbReference type="PANTHER" id="PTHR43576:SF3">
    <property type="entry name" value="ALPHA-L-ARABINOFURANOSIDASE C"/>
    <property type="match status" value="1"/>
</dbReference>
<dbReference type="GO" id="GO:0046556">
    <property type="term" value="F:alpha-L-arabinofuranosidase activity"/>
    <property type="evidence" value="ECO:0007669"/>
    <property type="project" value="UniProtKB-EC"/>
</dbReference>
<feature type="domain" description="Alpha-L-arabinofuranosidase C-terminal" evidence="8">
    <location>
        <begin position="284"/>
        <end position="474"/>
    </location>
</feature>
<keyword evidence="5 9" id="KW-0378">Hydrolase</keyword>
<protein>
    <recommendedName>
        <fullName evidence="4">non-reducing end alpha-L-arabinofuranosidase</fullName>
        <ecNumber evidence="4">3.2.1.55</ecNumber>
    </recommendedName>
</protein>